<keyword evidence="2" id="KW-1185">Reference proteome</keyword>
<name>A0A6G1KHZ2_9PLEO</name>
<gene>
    <name evidence="1" type="ORF">K504DRAFT_204505</name>
</gene>
<reference evidence="1" key="1">
    <citation type="journal article" date="2020" name="Stud. Mycol.">
        <title>101 Dothideomycetes genomes: a test case for predicting lifestyles and emergence of pathogens.</title>
        <authorList>
            <person name="Haridas S."/>
            <person name="Albert R."/>
            <person name="Binder M."/>
            <person name="Bloem J."/>
            <person name="Labutti K."/>
            <person name="Salamov A."/>
            <person name="Andreopoulos B."/>
            <person name="Baker S."/>
            <person name="Barry K."/>
            <person name="Bills G."/>
            <person name="Bluhm B."/>
            <person name="Cannon C."/>
            <person name="Castanera R."/>
            <person name="Culley D."/>
            <person name="Daum C."/>
            <person name="Ezra D."/>
            <person name="Gonzalez J."/>
            <person name="Henrissat B."/>
            <person name="Kuo A."/>
            <person name="Liang C."/>
            <person name="Lipzen A."/>
            <person name="Lutzoni F."/>
            <person name="Magnuson J."/>
            <person name="Mondo S."/>
            <person name="Nolan M."/>
            <person name="Ohm R."/>
            <person name="Pangilinan J."/>
            <person name="Park H.-J."/>
            <person name="Ramirez L."/>
            <person name="Alfaro M."/>
            <person name="Sun H."/>
            <person name="Tritt A."/>
            <person name="Yoshinaga Y."/>
            <person name="Zwiers L.-H."/>
            <person name="Turgeon B."/>
            <person name="Goodwin S."/>
            <person name="Spatafora J."/>
            <person name="Crous P."/>
            <person name="Grigoriev I."/>
        </authorList>
    </citation>
    <scope>NUCLEOTIDE SEQUENCE</scope>
    <source>
        <strain evidence="1">CBS 279.74</strain>
    </source>
</reference>
<dbReference type="EMBL" id="MU005766">
    <property type="protein sequence ID" value="KAF2712448.1"/>
    <property type="molecule type" value="Genomic_DNA"/>
</dbReference>
<proteinExistence type="predicted"/>
<evidence type="ECO:0000313" key="1">
    <source>
        <dbReference type="EMBL" id="KAF2712448.1"/>
    </source>
</evidence>
<dbReference type="AlphaFoldDB" id="A0A6G1KHZ2"/>
<sequence>MISTLSKKTNGVGLLLNFLSVSFQYRAAHGRLRYSLPSRITILTERGIYIRHPRPPPSAPYLFPRQRTVFSSSARIL</sequence>
<dbReference type="Proteomes" id="UP000799428">
    <property type="component" value="Unassembled WGS sequence"/>
</dbReference>
<protein>
    <submittedName>
        <fullName evidence="1">Uncharacterized protein</fullName>
    </submittedName>
</protein>
<organism evidence="1 2">
    <name type="scientific">Pleomassaria siparia CBS 279.74</name>
    <dbReference type="NCBI Taxonomy" id="1314801"/>
    <lineage>
        <taxon>Eukaryota</taxon>
        <taxon>Fungi</taxon>
        <taxon>Dikarya</taxon>
        <taxon>Ascomycota</taxon>
        <taxon>Pezizomycotina</taxon>
        <taxon>Dothideomycetes</taxon>
        <taxon>Pleosporomycetidae</taxon>
        <taxon>Pleosporales</taxon>
        <taxon>Pleomassariaceae</taxon>
        <taxon>Pleomassaria</taxon>
    </lineage>
</organism>
<accession>A0A6G1KHZ2</accession>
<evidence type="ECO:0000313" key="2">
    <source>
        <dbReference type="Proteomes" id="UP000799428"/>
    </source>
</evidence>